<protein>
    <submittedName>
        <fullName evidence="6">Uncharacterized protein</fullName>
    </submittedName>
</protein>
<dbReference type="PANTHER" id="PTHR10218">
    <property type="entry name" value="GTP-BINDING PROTEIN ALPHA SUBUNIT"/>
    <property type="match status" value="1"/>
</dbReference>
<dbReference type="GO" id="GO:0046872">
    <property type="term" value="F:metal ion binding"/>
    <property type="evidence" value="ECO:0007669"/>
    <property type="project" value="UniProtKB-KW"/>
</dbReference>
<keyword evidence="3" id="KW-0807">Transducer</keyword>
<dbReference type="GO" id="GO:0001664">
    <property type="term" value="F:G protein-coupled receptor binding"/>
    <property type="evidence" value="ECO:0007669"/>
    <property type="project" value="TreeGrafter"/>
</dbReference>
<dbReference type="GO" id="GO:0005737">
    <property type="term" value="C:cytoplasm"/>
    <property type="evidence" value="ECO:0007669"/>
    <property type="project" value="TreeGrafter"/>
</dbReference>
<dbReference type="Pfam" id="PF00503">
    <property type="entry name" value="G-alpha"/>
    <property type="match status" value="1"/>
</dbReference>
<dbReference type="InterPro" id="IPR001019">
    <property type="entry name" value="Gprotein_alpha_su"/>
</dbReference>
<keyword evidence="5" id="KW-0460">Magnesium</keyword>
<feature type="binding site" evidence="5">
    <location>
        <position position="66"/>
    </location>
    <ligand>
        <name>Mg(2+)</name>
        <dbReference type="ChEBI" id="CHEBI:18420"/>
    </ligand>
</feature>
<dbReference type="EnsemblMetazoa" id="CJA41204b.1">
    <property type="protein sequence ID" value="CJA41204b.1"/>
    <property type="gene ID" value="WBGene00217052"/>
</dbReference>
<dbReference type="Gene3D" id="3.40.50.300">
    <property type="entry name" value="P-loop containing nucleotide triphosphate hydrolases"/>
    <property type="match status" value="1"/>
</dbReference>
<dbReference type="GO" id="GO:0003924">
    <property type="term" value="F:GTPase activity"/>
    <property type="evidence" value="ECO:0007669"/>
    <property type="project" value="InterPro"/>
</dbReference>
<dbReference type="AlphaFoldDB" id="A0A8R1EV91"/>
<dbReference type="InterPro" id="IPR027417">
    <property type="entry name" value="P-loop_NTPase"/>
</dbReference>
<dbReference type="SUPFAM" id="SSF47895">
    <property type="entry name" value="Transducin (alpha subunit), insertion domain"/>
    <property type="match status" value="1"/>
</dbReference>
<keyword evidence="2 4" id="KW-0342">GTP-binding</keyword>
<accession>A0A8R1EV91</accession>
<sequence length="189" mass="21501">MMPFFRRLHMGNCESRDIVEQSKNNKKINAELAVAKKDDENVIKLLLLGMFLVPCAVFGAGESGKSTVLKQMKIIHDAGFSSEEASANKNVVCANTVQAMGALLDGMGQLRVDFTNRICNAHEKLIRETLTEKQEFAPFNKDMYTYVKFKVFLKNSVKKFRALKDLWADKAVQSVYEKREHFYLHDSAK</sequence>
<dbReference type="PROSITE" id="PS51882">
    <property type="entry name" value="G_ALPHA"/>
    <property type="match status" value="1"/>
</dbReference>
<dbReference type="InterPro" id="IPR011025">
    <property type="entry name" value="GproteinA_insert"/>
</dbReference>
<reference evidence="7" key="1">
    <citation type="submission" date="2010-08" db="EMBL/GenBank/DDBJ databases">
        <authorList>
            <consortium name="Caenorhabditis japonica Sequencing Consortium"/>
            <person name="Wilson R.K."/>
        </authorList>
    </citation>
    <scope>NUCLEOTIDE SEQUENCE [LARGE SCALE GENOMIC DNA]</scope>
    <source>
        <strain evidence="7">DF5081</strain>
    </source>
</reference>
<reference evidence="6" key="2">
    <citation type="submission" date="2022-06" db="UniProtKB">
        <authorList>
            <consortium name="EnsemblMetazoa"/>
        </authorList>
    </citation>
    <scope>IDENTIFICATION</scope>
    <source>
        <strain evidence="6">DF5081</strain>
    </source>
</reference>
<feature type="binding site" evidence="4">
    <location>
        <begin position="186"/>
        <end position="187"/>
    </location>
    <ligand>
        <name>GTP</name>
        <dbReference type="ChEBI" id="CHEBI:37565"/>
    </ligand>
</feature>
<evidence type="ECO:0000256" key="2">
    <source>
        <dbReference type="ARBA" id="ARBA00023134"/>
    </source>
</evidence>
<dbReference type="Proteomes" id="UP000005237">
    <property type="component" value="Unassembled WGS sequence"/>
</dbReference>
<feature type="binding site" evidence="4">
    <location>
        <begin position="62"/>
        <end position="67"/>
    </location>
    <ligand>
        <name>GTP</name>
        <dbReference type="ChEBI" id="CHEBI:37565"/>
    </ligand>
</feature>
<dbReference type="GO" id="GO:0031683">
    <property type="term" value="F:G-protein beta/gamma-subunit complex binding"/>
    <property type="evidence" value="ECO:0007669"/>
    <property type="project" value="InterPro"/>
</dbReference>
<evidence type="ECO:0000256" key="1">
    <source>
        <dbReference type="ARBA" id="ARBA00022741"/>
    </source>
</evidence>
<dbReference type="GO" id="GO:0007188">
    <property type="term" value="P:adenylate cyclase-modulating G protein-coupled receptor signaling pathway"/>
    <property type="evidence" value="ECO:0007669"/>
    <property type="project" value="TreeGrafter"/>
</dbReference>
<proteinExistence type="predicted"/>
<dbReference type="Gene3D" id="1.10.400.10">
    <property type="entry name" value="GI Alpha 1, domain 2-like"/>
    <property type="match status" value="1"/>
</dbReference>
<evidence type="ECO:0000256" key="4">
    <source>
        <dbReference type="PIRSR" id="PIRSR601019-1"/>
    </source>
</evidence>
<dbReference type="PANTHER" id="PTHR10218:SF232">
    <property type="entry name" value="GUANINE NUCLEOTIDE-BINDING PROTEIN ALPHA-1 SUBUNIT"/>
    <property type="match status" value="1"/>
</dbReference>
<organism evidence="6 7">
    <name type="scientific">Caenorhabditis japonica</name>
    <dbReference type="NCBI Taxonomy" id="281687"/>
    <lineage>
        <taxon>Eukaryota</taxon>
        <taxon>Metazoa</taxon>
        <taxon>Ecdysozoa</taxon>
        <taxon>Nematoda</taxon>
        <taxon>Chromadorea</taxon>
        <taxon>Rhabditida</taxon>
        <taxon>Rhabditina</taxon>
        <taxon>Rhabditomorpha</taxon>
        <taxon>Rhabditoidea</taxon>
        <taxon>Rhabditidae</taxon>
        <taxon>Peloderinae</taxon>
        <taxon>Caenorhabditis</taxon>
    </lineage>
</organism>
<name>A0A8R1EV91_CAEJA</name>
<keyword evidence="5" id="KW-0479">Metal-binding</keyword>
<dbReference type="GO" id="GO:0005834">
    <property type="term" value="C:heterotrimeric G-protein complex"/>
    <property type="evidence" value="ECO:0007669"/>
    <property type="project" value="TreeGrafter"/>
</dbReference>
<evidence type="ECO:0000313" key="7">
    <source>
        <dbReference type="Proteomes" id="UP000005237"/>
    </source>
</evidence>
<evidence type="ECO:0000256" key="5">
    <source>
        <dbReference type="PIRSR" id="PIRSR601019-2"/>
    </source>
</evidence>
<dbReference type="SMART" id="SM00275">
    <property type="entry name" value="G_alpha"/>
    <property type="match status" value="1"/>
</dbReference>
<evidence type="ECO:0000313" key="6">
    <source>
        <dbReference type="EnsemblMetazoa" id="CJA41204b.1"/>
    </source>
</evidence>
<keyword evidence="1 4" id="KW-0547">Nucleotide-binding</keyword>
<keyword evidence="7" id="KW-1185">Reference proteome</keyword>
<dbReference type="GO" id="GO:0005525">
    <property type="term" value="F:GTP binding"/>
    <property type="evidence" value="ECO:0007669"/>
    <property type="project" value="UniProtKB-KW"/>
</dbReference>
<evidence type="ECO:0000256" key="3">
    <source>
        <dbReference type="ARBA" id="ARBA00023224"/>
    </source>
</evidence>